<comment type="similarity">
    <text evidence="6">Belongs to the actin family.</text>
</comment>
<dbReference type="GO" id="GO:0005856">
    <property type="term" value="C:cytoskeleton"/>
    <property type="evidence" value="ECO:0007669"/>
    <property type="project" value="UniProtKB-SubCell"/>
</dbReference>
<dbReference type="FunFam" id="3.30.420.40:FF:000148">
    <property type="entry name" value="Actin, alpha skeletal muscle"/>
    <property type="match status" value="1"/>
</dbReference>
<sequence>MSNEDNSPPPVVLDNGTGYVKCGFASAEESPPIVFPSCVGRRVVRFEEALDNSSQNSSLTVVGQECIDNRQNYEVSYPIKNGIVTSWQDMILVWEHAIYDELKLTREEIGERTILLTEAPQNPIKNREKMVEIMFTHFGFKGVFVHVQAVLTLYSQGLMTGLVLDSGDGVSHVVPVIDGFTKRQATKRLDIAGRTVTERLIELLGRRGYAVGRTNDVDSIREMKESVCFVAKERKRWLRLARETTACAESYELPDGRRIKVESERFMAPEIMFEPSLVGVESVGVSELVFECRGSTTFPGFGERLKKDLIDLYKERILKSDPNANVEKFVNRVNVETPADRKYSVFVGGSVLANIMKDNDKFWVTRHEYEKLGITKALRKCEGTFHE</sequence>
<comment type="subcellular location">
    <subcellularLocation>
        <location evidence="1">Cytoplasm</location>
        <location evidence="1">Cytoskeleton</location>
    </subcellularLocation>
</comment>
<dbReference type="SUPFAM" id="SSF53067">
    <property type="entry name" value="Actin-like ATPase domain"/>
    <property type="match status" value="2"/>
</dbReference>
<dbReference type="RefSeq" id="XP_007509999.1">
    <property type="nucleotide sequence ID" value="XM_007509937.1"/>
</dbReference>
<dbReference type="OrthoDB" id="5132116at2759"/>
<dbReference type="AlphaFoldDB" id="K8EMB1"/>
<name>K8EMB1_9CHLO</name>
<reference evidence="7 8" key="1">
    <citation type="submission" date="2011-10" db="EMBL/GenBank/DDBJ databases">
        <authorList>
            <person name="Genoscope - CEA"/>
        </authorList>
    </citation>
    <scope>NUCLEOTIDE SEQUENCE [LARGE SCALE GENOMIC DNA]</scope>
    <source>
        <strain evidence="7 8">RCC 1105</strain>
    </source>
</reference>
<evidence type="ECO:0000256" key="2">
    <source>
        <dbReference type="ARBA" id="ARBA00022490"/>
    </source>
</evidence>
<proteinExistence type="inferred from homology"/>
<dbReference type="EMBL" id="FO082267">
    <property type="protein sequence ID" value="CCO19114.1"/>
    <property type="molecule type" value="Genomic_DNA"/>
</dbReference>
<dbReference type="KEGG" id="bpg:Bathy12g02540"/>
<dbReference type="Gene3D" id="3.90.640.10">
    <property type="entry name" value="Actin, Chain A, domain 4"/>
    <property type="match status" value="1"/>
</dbReference>
<evidence type="ECO:0000313" key="7">
    <source>
        <dbReference type="EMBL" id="CCO19114.1"/>
    </source>
</evidence>
<accession>K8EMB1</accession>
<keyword evidence="3" id="KW-0547">Nucleotide-binding</keyword>
<evidence type="ECO:0000313" key="8">
    <source>
        <dbReference type="Proteomes" id="UP000198341"/>
    </source>
</evidence>
<dbReference type="Proteomes" id="UP000198341">
    <property type="component" value="Chromosome 12"/>
</dbReference>
<dbReference type="InterPro" id="IPR004000">
    <property type="entry name" value="Actin"/>
</dbReference>
<dbReference type="SMART" id="SM00268">
    <property type="entry name" value="ACTIN"/>
    <property type="match status" value="1"/>
</dbReference>
<dbReference type="InterPro" id="IPR043129">
    <property type="entry name" value="ATPase_NBD"/>
</dbReference>
<keyword evidence="8" id="KW-1185">Reference proteome</keyword>
<evidence type="ECO:0000256" key="1">
    <source>
        <dbReference type="ARBA" id="ARBA00004245"/>
    </source>
</evidence>
<evidence type="ECO:0000256" key="5">
    <source>
        <dbReference type="ARBA" id="ARBA00023212"/>
    </source>
</evidence>
<keyword evidence="2" id="KW-0963">Cytoplasm</keyword>
<dbReference type="InterPro" id="IPR020902">
    <property type="entry name" value="Actin/actin-like_CS"/>
</dbReference>
<keyword evidence="4" id="KW-0067">ATP-binding</keyword>
<evidence type="ECO:0000256" key="4">
    <source>
        <dbReference type="ARBA" id="ARBA00022840"/>
    </source>
</evidence>
<dbReference type="PRINTS" id="PR00190">
    <property type="entry name" value="ACTIN"/>
</dbReference>
<dbReference type="STRING" id="41875.K8EMB1"/>
<gene>
    <name evidence="7" type="ordered locus">Bathy12g02540</name>
</gene>
<dbReference type="Pfam" id="PF00022">
    <property type="entry name" value="Actin"/>
    <property type="match status" value="2"/>
</dbReference>
<organism evidence="7 8">
    <name type="scientific">Bathycoccus prasinos</name>
    <dbReference type="NCBI Taxonomy" id="41875"/>
    <lineage>
        <taxon>Eukaryota</taxon>
        <taxon>Viridiplantae</taxon>
        <taxon>Chlorophyta</taxon>
        <taxon>Mamiellophyceae</taxon>
        <taxon>Mamiellales</taxon>
        <taxon>Bathycoccaceae</taxon>
        <taxon>Bathycoccus</taxon>
    </lineage>
</organism>
<keyword evidence="5" id="KW-0206">Cytoskeleton</keyword>
<dbReference type="PANTHER" id="PTHR11937">
    <property type="entry name" value="ACTIN"/>
    <property type="match status" value="1"/>
</dbReference>
<evidence type="ECO:0000256" key="6">
    <source>
        <dbReference type="RuleBase" id="RU000487"/>
    </source>
</evidence>
<dbReference type="GeneID" id="19012444"/>
<dbReference type="GO" id="GO:0005524">
    <property type="term" value="F:ATP binding"/>
    <property type="evidence" value="ECO:0007669"/>
    <property type="project" value="UniProtKB-KW"/>
</dbReference>
<evidence type="ECO:0000256" key="3">
    <source>
        <dbReference type="ARBA" id="ARBA00022741"/>
    </source>
</evidence>
<dbReference type="PROSITE" id="PS01132">
    <property type="entry name" value="ACTINS_ACT_LIKE"/>
    <property type="match status" value="1"/>
</dbReference>
<dbReference type="eggNOG" id="KOG0677">
    <property type="taxonomic scope" value="Eukaryota"/>
</dbReference>
<dbReference type="Gene3D" id="3.30.420.40">
    <property type="match status" value="4"/>
</dbReference>
<protein>
    <submittedName>
        <fullName evidence="7">Actin</fullName>
    </submittedName>
</protein>